<evidence type="ECO:0000256" key="5">
    <source>
        <dbReference type="ARBA" id="ARBA00022490"/>
    </source>
</evidence>
<dbReference type="Pfam" id="PF13393">
    <property type="entry name" value="tRNA-synt_His"/>
    <property type="match status" value="1"/>
</dbReference>
<evidence type="ECO:0000256" key="9">
    <source>
        <dbReference type="HAMAP-Rule" id="MF_00125"/>
    </source>
</evidence>
<comment type="miscellaneous">
    <text evidence="9">This function is generally fulfilled by the C-terminal part of HisG, which is missing in some bacteria such as this one.</text>
</comment>
<evidence type="ECO:0000256" key="3">
    <source>
        <dbReference type="ARBA" id="ARBA00005539"/>
    </source>
</evidence>
<dbReference type="Gene3D" id="3.30.930.10">
    <property type="entry name" value="Bira Bifunctional Protein, Domain 2"/>
    <property type="match status" value="1"/>
</dbReference>
<feature type="domain" description="Aminoacyl-transfer RNA synthetases class-II family profile" evidence="10">
    <location>
        <begin position="27"/>
        <end position="331"/>
    </location>
</feature>
<dbReference type="NCBIfam" id="TIGR00443">
    <property type="entry name" value="hisZ_biosyn_reg"/>
    <property type="match status" value="1"/>
</dbReference>
<keyword evidence="12" id="KW-1185">Reference proteome</keyword>
<dbReference type="GO" id="GO:0016757">
    <property type="term" value="F:glycosyltransferase activity"/>
    <property type="evidence" value="ECO:0007669"/>
    <property type="project" value="UniProtKB-KW"/>
</dbReference>
<dbReference type="Proteomes" id="UP001459714">
    <property type="component" value="Unassembled WGS sequence"/>
</dbReference>
<evidence type="ECO:0000256" key="6">
    <source>
        <dbReference type="ARBA" id="ARBA00022605"/>
    </source>
</evidence>
<dbReference type="EMBL" id="JBBYAK010000001">
    <property type="protein sequence ID" value="MEL3957790.1"/>
    <property type="molecule type" value="Genomic_DNA"/>
</dbReference>
<evidence type="ECO:0000313" key="11">
    <source>
        <dbReference type="EMBL" id="MEL3957790.1"/>
    </source>
</evidence>
<gene>
    <name evidence="9 11" type="primary">hisZ</name>
    <name evidence="11" type="ORF">NST17_11395</name>
</gene>
<reference evidence="11 12" key="1">
    <citation type="submission" date="2024-03" db="EMBL/GenBank/DDBJ databases">
        <title>Bacilli Hybrid Assemblies.</title>
        <authorList>
            <person name="Kovac J."/>
        </authorList>
    </citation>
    <scope>NUCLEOTIDE SEQUENCE [LARGE SCALE GENOMIC DNA]</scope>
    <source>
        <strain evidence="11 12">FSL M8-0022</strain>
    </source>
</reference>
<comment type="caution">
    <text evidence="11">The sequence shown here is derived from an EMBL/GenBank/DDBJ whole genome shotgun (WGS) entry which is preliminary data.</text>
</comment>
<accession>A0ABU9JY89</accession>
<keyword evidence="7 9" id="KW-0368">Histidine biosynthesis</keyword>
<dbReference type="CDD" id="cd00773">
    <property type="entry name" value="HisRS-like_core"/>
    <property type="match status" value="1"/>
</dbReference>
<dbReference type="InterPro" id="IPR006195">
    <property type="entry name" value="aa-tRNA-synth_II"/>
</dbReference>
<keyword evidence="5 9" id="KW-0963">Cytoplasm</keyword>
<sequence>MDMMQKLTQFVPKGVNGMEPSEFEGKEEVLSRIKQLFKKKGFRQVQTPIFEYYDLFNEIKGTIDKDQMIKLIDTDGKILVLRPDATIPIARMVAETKETKDGKAVQKYSYVTSIFRMNNDPQNIQSREFTQAGIEWFGSDGVQADAEIITLAILSLIEAGVDAFTVDIGKANFYKKLIEQIELAEHEIQFIQRVIENKNFLELEYYVQELMIPAPYKEALAAIPTLYGEPEKVFARANQVAVNDEMKMEIEHLEKVVRELEAAGFGNFLTVDLGLINHLNYYSGIVFHGYIAGYGQPVLLGGRYDGLTKQFGYDTKAIGFAIYADHLITALKAQEGGTRSWNI</sequence>
<comment type="function">
    <text evidence="8 9">Required for the first step of histidine biosynthesis. May allow the feedback regulation of ATP phosphoribosyltransferase activity by histidine.</text>
</comment>
<dbReference type="InterPro" id="IPR004517">
    <property type="entry name" value="HisZ"/>
</dbReference>
<comment type="subunit">
    <text evidence="9">Heteromultimer composed of HisG and HisZ subunits.</text>
</comment>
<keyword evidence="11" id="KW-0328">Glycosyltransferase</keyword>
<comment type="similarity">
    <text evidence="3 9">Belongs to the class-II aminoacyl-tRNA synthetase family. HisZ subfamily.</text>
</comment>
<evidence type="ECO:0000256" key="4">
    <source>
        <dbReference type="ARBA" id="ARBA00020397"/>
    </source>
</evidence>
<proteinExistence type="inferred from homology"/>
<dbReference type="HAMAP" id="MF_00125">
    <property type="entry name" value="HisZ"/>
    <property type="match status" value="1"/>
</dbReference>
<dbReference type="PROSITE" id="PS50862">
    <property type="entry name" value="AA_TRNA_LIGASE_II"/>
    <property type="match status" value="1"/>
</dbReference>
<dbReference type="InterPro" id="IPR004516">
    <property type="entry name" value="HisRS/HisZ"/>
</dbReference>
<dbReference type="RefSeq" id="WP_342020288.1">
    <property type="nucleotide sequence ID" value="NZ_JBBYAK010000001.1"/>
</dbReference>
<dbReference type="InterPro" id="IPR041715">
    <property type="entry name" value="HisRS-like_core"/>
</dbReference>
<evidence type="ECO:0000256" key="8">
    <source>
        <dbReference type="ARBA" id="ARBA00025246"/>
    </source>
</evidence>
<dbReference type="InterPro" id="IPR045864">
    <property type="entry name" value="aa-tRNA-synth_II/BPL/LPL"/>
</dbReference>
<evidence type="ECO:0000259" key="10">
    <source>
        <dbReference type="PROSITE" id="PS50862"/>
    </source>
</evidence>
<comment type="subcellular location">
    <subcellularLocation>
        <location evidence="1 9">Cytoplasm</location>
    </subcellularLocation>
</comment>
<evidence type="ECO:0000256" key="2">
    <source>
        <dbReference type="ARBA" id="ARBA00004667"/>
    </source>
</evidence>
<dbReference type="PANTHER" id="PTHR43707:SF6">
    <property type="entry name" value="ATP PHOSPHORIBOSYLTRANSFERASE REGULATORY SUBUNIT"/>
    <property type="match status" value="1"/>
</dbReference>
<protein>
    <recommendedName>
        <fullName evidence="4 9">ATP phosphoribosyltransferase regulatory subunit</fullName>
    </recommendedName>
</protein>
<evidence type="ECO:0000313" key="12">
    <source>
        <dbReference type="Proteomes" id="UP001459714"/>
    </source>
</evidence>
<dbReference type="PANTHER" id="PTHR43707">
    <property type="entry name" value="HISTIDYL-TRNA SYNTHETASE"/>
    <property type="match status" value="1"/>
</dbReference>
<organism evidence="11 12">
    <name type="scientific">Caldifermentibacillus hisashii</name>
    <dbReference type="NCBI Taxonomy" id="996558"/>
    <lineage>
        <taxon>Bacteria</taxon>
        <taxon>Bacillati</taxon>
        <taxon>Bacillota</taxon>
        <taxon>Bacilli</taxon>
        <taxon>Bacillales</taxon>
        <taxon>Bacillaceae</taxon>
        <taxon>Caldifermentibacillus</taxon>
    </lineage>
</organism>
<dbReference type="PIRSF" id="PIRSF001549">
    <property type="entry name" value="His-tRNA_synth"/>
    <property type="match status" value="1"/>
</dbReference>
<dbReference type="SUPFAM" id="SSF55681">
    <property type="entry name" value="Class II aaRS and biotin synthetases"/>
    <property type="match status" value="1"/>
</dbReference>
<keyword evidence="11" id="KW-0808">Transferase</keyword>
<name>A0ABU9JY89_9BACI</name>
<evidence type="ECO:0000256" key="7">
    <source>
        <dbReference type="ARBA" id="ARBA00023102"/>
    </source>
</evidence>
<comment type="pathway">
    <text evidence="2 9">Amino-acid biosynthesis; L-histidine biosynthesis; L-histidine from 5-phospho-alpha-D-ribose 1-diphosphate: step 1/9.</text>
</comment>
<keyword evidence="6 9" id="KW-0028">Amino-acid biosynthesis</keyword>
<evidence type="ECO:0000256" key="1">
    <source>
        <dbReference type="ARBA" id="ARBA00004496"/>
    </source>
</evidence>